<evidence type="ECO:0000313" key="2">
    <source>
        <dbReference type="Proteomes" id="UP000053424"/>
    </source>
</evidence>
<proteinExistence type="predicted"/>
<reference evidence="1 2" key="1">
    <citation type="submission" date="2014-04" db="EMBL/GenBank/DDBJ databases">
        <authorList>
            <consortium name="DOE Joint Genome Institute"/>
            <person name="Kuo A."/>
            <person name="Gay G."/>
            <person name="Dore J."/>
            <person name="Kohler A."/>
            <person name="Nagy L.G."/>
            <person name="Floudas D."/>
            <person name="Copeland A."/>
            <person name="Barry K.W."/>
            <person name="Cichocki N."/>
            <person name="Veneault-Fourrey C."/>
            <person name="LaButti K."/>
            <person name="Lindquist E.A."/>
            <person name="Lipzen A."/>
            <person name="Lundell T."/>
            <person name="Morin E."/>
            <person name="Murat C."/>
            <person name="Sun H."/>
            <person name="Tunlid A."/>
            <person name="Henrissat B."/>
            <person name="Grigoriev I.V."/>
            <person name="Hibbett D.S."/>
            <person name="Martin F."/>
            <person name="Nordberg H.P."/>
            <person name="Cantor M.N."/>
            <person name="Hua S.X."/>
        </authorList>
    </citation>
    <scope>NUCLEOTIDE SEQUENCE [LARGE SCALE GENOMIC DNA]</scope>
    <source>
        <strain evidence="2">h7</strain>
    </source>
</reference>
<sequence length="129" mass="15159">MPKKPNSCPSLHRRFFLFPQDWTPLAFPCPFFFRFVSVALLCHNFAAQPTRCATEYTHVTSNRAQWLLCYVLCKNTSNMYELRMFFISFSFHFLRPQTSFPPDDHNHILYRSPPCFPGSWPSISICPTI</sequence>
<dbReference type="EMBL" id="KN831776">
    <property type="protein sequence ID" value="KIM43124.1"/>
    <property type="molecule type" value="Genomic_DNA"/>
</dbReference>
<dbReference type="HOGENOM" id="CLU_1949076_0_0_1"/>
<keyword evidence="2" id="KW-1185">Reference proteome</keyword>
<name>A0A0C3CG54_HEBCY</name>
<protein>
    <submittedName>
        <fullName evidence="1">Uncharacterized protein</fullName>
    </submittedName>
</protein>
<dbReference type="AlphaFoldDB" id="A0A0C3CG54"/>
<reference evidence="2" key="2">
    <citation type="submission" date="2015-01" db="EMBL/GenBank/DDBJ databases">
        <title>Evolutionary Origins and Diversification of the Mycorrhizal Mutualists.</title>
        <authorList>
            <consortium name="DOE Joint Genome Institute"/>
            <consortium name="Mycorrhizal Genomics Consortium"/>
            <person name="Kohler A."/>
            <person name="Kuo A."/>
            <person name="Nagy L.G."/>
            <person name="Floudas D."/>
            <person name="Copeland A."/>
            <person name="Barry K.W."/>
            <person name="Cichocki N."/>
            <person name="Veneault-Fourrey C."/>
            <person name="LaButti K."/>
            <person name="Lindquist E.A."/>
            <person name="Lipzen A."/>
            <person name="Lundell T."/>
            <person name="Morin E."/>
            <person name="Murat C."/>
            <person name="Riley R."/>
            <person name="Ohm R."/>
            <person name="Sun H."/>
            <person name="Tunlid A."/>
            <person name="Henrissat B."/>
            <person name="Grigoriev I.V."/>
            <person name="Hibbett D.S."/>
            <person name="Martin F."/>
        </authorList>
    </citation>
    <scope>NUCLEOTIDE SEQUENCE [LARGE SCALE GENOMIC DNA]</scope>
    <source>
        <strain evidence="2">h7</strain>
    </source>
</reference>
<evidence type="ECO:0000313" key="1">
    <source>
        <dbReference type="EMBL" id="KIM43124.1"/>
    </source>
</evidence>
<gene>
    <name evidence="1" type="ORF">M413DRAFT_396538</name>
</gene>
<accession>A0A0C3CG54</accession>
<organism evidence="1 2">
    <name type="scientific">Hebeloma cylindrosporum</name>
    <dbReference type="NCBI Taxonomy" id="76867"/>
    <lineage>
        <taxon>Eukaryota</taxon>
        <taxon>Fungi</taxon>
        <taxon>Dikarya</taxon>
        <taxon>Basidiomycota</taxon>
        <taxon>Agaricomycotina</taxon>
        <taxon>Agaricomycetes</taxon>
        <taxon>Agaricomycetidae</taxon>
        <taxon>Agaricales</taxon>
        <taxon>Agaricineae</taxon>
        <taxon>Hymenogastraceae</taxon>
        <taxon>Hebeloma</taxon>
    </lineage>
</organism>
<dbReference type="Proteomes" id="UP000053424">
    <property type="component" value="Unassembled WGS sequence"/>
</dbReference>